<evidence type="ECO:0000313" key="3">
    <source>
        <dbReference type="Proteomes" id="UP001487740"/>
    </source>
</evidence>
<accession>A0AAW0USL7</accession>
<dbReference type="AlphaFoldDB" id="A0AAW0USL7"/>
<gene>
    <name evidence="2" type="ORF">O3P69_001368</name>
</gene>
<feature type="compositionally biased region" description="Basic and acidic residues" evidence="1">
    <location>
        <begin position="1"/>
        <end position="28"/>
    </location>
</feature>
<dbReference type="Proteomes" id="UP001487740">
    <property type="component" value="Unassembled WGS sequence"/>
</dbReference>
<proteinExistence type="predicted"/>
<sequence>MEKKGGRGKEGEARGGEGGKKTEKNDEKKEEEEDRLSDIGCRNGGGRKGGGAKDKALKCDDLLPPPDAADGGSRGSGVTPRSPWKCRGTQATLLRQIESQGRTVGGINNTPTLPRPPLYAHASMPTLLRLPATPTLPRPLTVHPVDHTHAFSSRSYATPCHTLRHTPRSTPRRTPRRTPAHRYPRPVMPFATPTRRRGTPRDGHQERELRVAAM</sequence>
<name>A0AAW0USL7_SCYPA</name>
<feature type="compositionally biased region" description="Basic and acidic residues" evidence="1">
    <location>
        <begin position="199"/>
        <end position="214"/>
    </location>
</feature>
<feature type="region of interest" description="Disordered" evidence="1">
    <location>
        <begin position="1"/>
        <end position="85"/>
    </location>
</feature>
<reference evidence="2 3" key="1">
    <citation type="submission" date="2023-03" db="EMBL/GenBank/DDBJ databases">
        <title>High-quality genome of Scylla paramamosain provides insights in environmental adaptation.</title>
        <authorList>
            <person name="Zhang L."/>
        </authorList>
    </citation>
    <scope>NUCLEOTIDE SEQUENCE [LARGE SCALE GENOMIC DNA]</scope>
    <source>
        <strain evidence="2">LZ_2023a</strain>
        <tissue evidence="2">Muscle</tissue>
    </source>
</reference>
<organism evidence="2 3">
    <name type="scientific">Scylla paramamosain</name>
    <name type="common">Mud crab</name>
    <dbReference type="NCBI Taxonomy" id="85552"/>
    <lineage>
        <taxon>Eukaryota</taxon>
        <taxon>Metazoa</taxon>
        <taxon>Ecdysozoa</taxon>
        <taxon>Arthropoda</taxon>
        <taxon>Crustacea</taxon>
        <taxon>Multicrustacea</taxon>
        <taxon>Malacostraca</taxon>
        <taxon>Eumalacostraca</taxon>
        <taxon>Eucarida</taxon>
        <taxon>Decapoda</taxon>
        <taxon>Pleocyemata</taxon>
        <taxon>Brachyura</taxon>
        <taxon>Eubrachyura</taxon>
        <taxon>Portunoidea</taxon>
        <taxon>Portunidae</taxon>
        <taxon>Portuninae</taxon>
        <taxon>Scylla</taxon>
    </lineage>
</organism>
<protein>
    <submittedName>
        <fullName evidence="2">Uncharacterized protein</fullName>
    </submittedName>
</protein>
<feature type="compositionally biased region" description="Basic and acidic residues" evidence="1">
    <location>
        <begin position="51"/>
        <end position="61"/>
    </location>
</feature>
<feature type="region of interest" description="Disordered" evidence="1">
    <location>
        <begin position="160"/>
        <end position="214"/>
    </location>
</feature>
<comment type="caution">
    <text evidence="2">The sequence shown here is derived from an EMBL/GenBank/DDBJ whole genome shotgun (WGS) entry which is preliminary data.</text>
</comment>
<evidence type="ECO:0000313" key="2">
    <source>
        <dbReference type="EMBL" id="KAK8402213.1"/>
    </source>
</evidence>
<feature type="compositionally biased region" description="Basic residues" evidence="1">
    <location>
        <begin position="162"/>
        <end position="184"/>
    </location>
</feature>
<dbReference type="EMBL" id="JARAKH010000008">
    <property type="protein sequence ID" value="KAK8402213.1"/>
    <property type="molecule type" value="Genomic_DNA"/>
</dbReference>
<keyword evidence="3" id="KW-1185">Reference proteome</keyword>
<evidence type="ECO:0000256" key="1">
    <source>
        <dbReference type="SAM" id="MobiDB-lite"/>
    </source>
</evidence>